<name>A0A1R3HT53_9ROSI</name>
<dbReference type="EMBL" id="AWUE01019441">
    <property type="protein sequence ID" value="OMO73400.1"/>
    <property type="molecule type" value="Genomic_DNA"/>
</dbReference>
<dbReference type="AlphaFoldDB" id="A0A1R3HT53"/>
<sequence>MIDLFYGENEMLMKISTGDHRQPQHRSLVETTKAAKIPDPTLLNA</sequence>
<proteinExistence type="predicted"/>
<feature type="region of interest" description="Disordered" evidence="1">
    <location>
        <begin position="17"/>
        <end position="45"/>
    </location>
</feature>
<comment type="caution">
    <text evidence="2">The sequence shown here is derived from an EMBL/GenBank/DDBJ whole genome shotgun (WGS) entry which is preliminary data.</text>
</comment>
<keyword evidence="3" id="KW-1185">Reference proteome</keyword>
<evidence type="ECO:0000313" key="2">
    <source>
        <dbReference type="EMBL" id="OMO73400.1"/>
    </source>
</evidence>
<evidence type="ECO:0000313" key="3">
    <source>
        <dbReference type="Proteomes" id="UP000187203"/>
    </source>
</evidence>
<accession>A0A1R3HT53</accession>
<organism evidence="2 3">
    <name type="scientific">Corchorus olitorius</name>
    <dbReference type="NCBI Taxonomy" id="93759"/>
    <lineage>
        <taxon>Eukaryota</taxon>
        <taxon>Viridiplantae</taxon>
        <taxon>Streptophyta</taxon>
        <taxon>Embryophyta</taxon>
        <taxon>Tracheophyta</taxon>
        <taxon>Spermatophyta</taxon>
        <taxon>Magnoliopsida</taxon>
        <taxon>eudicotyledons</taxon>
        <taxon>Gunneridae</taxon>
        <taxon>Pentapetalae</taxon>
        <taxon>rosids</taxon>
        <taxon>malvids</taxon>
        <taxon>Malvales</taxon>
        <taxon>Malvaceae</taxon>
        <taxon>Grewioideae</taxon>
        <taxon>Apeibeae</taxon>
        <taxon>Corchorus</taxon>
    </lineage>
</organism>
<protein>
    <submittedName>
        <fullName evidence="2">Alpha-glucan water dikinase, chloroplastic-like protein</fullName>
    </submittedName>
</protein>
<reference evidence="3" key="1">
    <citation type="submission" date="2013-09" db="EMBL/GenBank/DDBJ databases">
        <title>Corchorus olitorius genome sequencing.</title>
        <authorList>
            <person name="Alam M."/>
            <person name="Haque M.S."/>
            <person name="Islam M.S."/>
            <person name="Emdad E.M."/>
            <person name="Islam M.M."/>
            <person name="Ahmed B."/>
            <person name="Halim A."/>
            <person name="Hossen Q.M.M."/>
            <person name="Hossain M.Z."/>
            <person name="Ahmed R."/>
            <person name="Khan M.M."/>
            <person name="Islam R."/>
            <person name="Rashid M.M."/>
            <person name="Khan S.A."/>
            <person name="Rahman M.S."/>
            <person name="Alam M."/>
            <person name="Yahiya A.S."/>
            <person name="Khan M.S."/>
            <person name="Azam M.S."/>
            <person name="Haque T."/>
            <person name="Lashkar M.Z.H."/>
            <person name="Akhand A.I."/>
            <person name="Morshed G."/>
            <person name="Roy S."/>
            <person name="Uddin K.S."/>
            <person name="Rabeya T."/>
            <person name="Hossain A.S."/>
            <person name="Chowdhury A."/>
            <person name="Snigdha A.R."/>
            <person name="Mortoza M.S."/>
            <person name="Matin S.A."/>
            <person name="Hoque S.M.E."/>
            <person name="Islam M.K."/>
            <person name="Roy D.K."/>
            <person name="Haider R."/>
            <person name="Moosa M.M."/>
            <person name="Elias S.M."/>
            <person name="Hasan A.M."/>
            <person name="Jahan S."/>
            <person name="Shafiuddin M."/>
            <person name="Mahmood N."/>
            <person name="Shommy N.S."/>
        </authorList>
    </citation>
    <scope>NUCLEOTIDE SEQUENCE [LARGE SCALE GENOMIC DNA]</scope>
    <source>
        <strain evidence="3">cv. O-4</strain>
    </source>
</reference>
<evidence type="ECO:0000256" key="1">
    <source>
        <dbReference type="SAM" id="MobiDB-lite"/>
    </source>
</evidence>
<gene>
    <name evidence="2" type="ORF">COLO4_27130</name>
</gene>
<dbReference type="Proteomes" id="UP000187203">
    <property type="component" value="Unassembled WGS sequence"/>
</dbReference>